<dbReference type="Proteomes" id="UP000320042">
    <property type="component" value="Unassembled WGS sequence"/>
</dbReference>
<protein>
    <submittedName>
        <fullName evidence="2">Uncharacterized protein</fullName>
    </submittedName>
</protein>
<feature type="transmembrane region" description="Helical" evidence="1">
    <location>
        <begin position="89"/>
        <end position="111"/>
    </location>
</feature>
<dbReference type="OrthoDB" id="345538at2"/>
<keyword evidence="1" id="KW-1133">Transmembrane helix</keyword>
<keyword evidence="3" id="KW-1185">Reference proteome</keyword>
<gene>
    <name evidence="2" type="ORF">FPZ43_13825</name>
</gene>
<evidence type="ECO:0000313" key="2">
    <source>
        <dbReference type="EMBL" id="TWR27624.1"/>
    </source>
</evidence>
<dbReference type="AlphaFoldDB" id="A0A563U8H5"/>
<keyword evidence="1" id="KW-0472">Membrane</keyword>
<dbReference type="EMBL" id="VOEJ01000006">
    <property type="protein sequence ID" value="TWR27624.1"/>
    <property type="molecule type" value="Genomic_DNA"/>
</dbReference>
<keyword evidence="1" id="KW-0812">Transmembrane</keyword>
<evidence type="ECO:0000256" key="1">
    <source>
        <dbReference type="SAM" id="Phobius"/>
    </source>
</evidence>
<evidence type="ECO:0000313" key="3">
    <source>
        <dbReference type="Proteomes" id="UP000320042"/>
    </source>
</evidence>
<feature type="transmembrane region" description="Helical" evidence="1">
    <location>
        <begin position="123"/>
        <end position="144"/>
    </location>
</feature>
<feature type="transmembrane region" description="Helical" evidence="1">
    <location>
        <begin position="24"/>
        <end position="44"/>
    </location>
</feature>
<organism evidence="2 3">
    <name type="scientific">Mucilaginibacter pallidiroseus</name>
    <dbReference type="NCBI Taxonomy" id="2599295"/>
    <lineage>
        <taxon>Bacteria</taxon>
        <taxon>Pseudomonadati</taxon>
        <taxon>Bacteroidota</taxon>
        <taxon>Sphingobacteriia</taxon>
        <taxon>Sphingobacteriales</taxon>
        <taxon>Sphingobacteriaceae</taxon>
        <taxon>Mucilaginibacter</taxon>
    </lineage>
</organism>
<feature type="transmembrane region" description="Helical" evidence="1">
    <location>
        <begin position="64"/>
        <end position="83"/>
    </location>
</feature>
<accession>A0A563U8H5</accession>
<name>A0A563U8H5_9SPHI</name>
<proteinExistence type="predicted"/>
<sequence length="145" mass="16690">MVLLIALGKQSNIHFDTEFPYLPWQFVLMGVFGIIATAGGVLDWRYHRNPLNMKIPKKERDAEAAALGLGGIPMFLLMWFAMVSSSPKIYLIPILLVLIYTVVAICYDEFVFHIKRCTKIENIYHRMLVLGNGIAWLCWFNYIYG</sequence>
<reference evidence="2 3" key="1">
    <citation type="submission" date="2019-07" db="EMBL/GenBank/DDBJ databases">
        <authorList>
            <person name="Kim J."/>
        </authorList>
    </citation>
    <scope>NUCLEOTIDE SEQUENCE [LARGE SCALE GENOMIC DNA]</scope>
    <source>
        <strain evidence="3">dk17</strain>
    </source>
</reference>
<comment type="caution">
    <text evidence="2">The sequence shown here is derived from an EMBL/GenBank/DDBJ whole genome shotgun (WGS) entry which is preliminary data.</text>
</comment>